<proteinExistence type="predicted"/>
<reference evidence="4" key="1">
    <citation type="submission" date="2021-02" db="EMBL/GenBank/DDBJ databases">
        <authorList>
            <person name="Dougan E. K."/>
            <person name="Rhodes N."/>
            <person name="Thang M."/>
            <person name="Chan C."/>
        </authorList>
    </citation>
    <scope>NUCLEOTIDE SEQUENCE</scope>
</reference>
<keyword evidence="2" id="KW-1133">Transmembrane helix</keyword>
<dbReference type="AlphaFoldDB" id="A0A812PSV6"/>
<comment type="caution">
    <text evidence="4">The sequence shown here is derived from an EMBL/GenBank/DDBJ whole genome shotgun (WGS) entry which is preliminary data.</text>
</comment>
<accession>A0A812PSV6</accession>
<evidence type="ECO:0000256" key="3">
    <source>
        <dbReference type="SAM" id="SignalP"/>
    </source>
</evidence>
<evidence type="ECO:0000313" key="4">
    <source>
        <dbReference type="EMBL" id="CAE7374483.1"/>
    </source>
</evidence>
<feature type="region of interest" description="Disordered" evidence="1">
    <location>
        <begin position="32"/>
        <end position="53"/>
    </location>
</feature>
<evidence type="ECO:0000313" key="5">
    <source>
        <dbReference type="Proteomes" id="UP000604046"/>
    </source>
</evidence>
<keyword evidence="3" id="KW-0732">Signal</keyword>
<organism evidence="4 5">
    <name type="scientific">Symbiodinium natans</name>
    <dbReference type="NCBI Taxonomy" id="878477"/>
    <lineage>
        <taxon>Eukaryota</taxon>
        <taxon>Sar</taxon>
        <taxon>Alveolata</taxon>
        <taxon>Dinophyceae</taxon>
        <taxon>Suessiales</taxon>
        <taxon>Symbiodiniaceae</taxon>
        <taxon>Symbiodinium</taxon>
    </lineage>
</organism>
<dbReference type="EMBL" id="CAJNDS010002211">
    <property type="protein sequence ID" value="CAE7374483.1"/>
    <property type="molecule type" value="Genomic_DNA"/>
</dbReference>
<evidence type="ECO:0000256" key="2">
    <source>
        <dbReference type="SAM" id="Phobius"/>
    </source>
</evidence>
<dbReference type="Proteomes" id="UP000604046">
    <property type="component" value="Unassembled WGS sequence"/>
</dbReference>
<protein>
    <recommendedName>
        <fullName evidence="6">Transmembrane protein</fullName>
    </recommendedName>
</protein>
<evidence type="ECO:0008006" key="6">
    <source>
        <dbReference type="Google" id="ProtNLM"/>
    </source>
</evidence>
<feature type="signal peptide" evidence="3">
    <location>
        <begin position="1"/>
        <end position="24"/>
    </location>
</feature>
<keyword evidence="2" id="KW-0472">Membrane</keyword>
<sequence length="167" mass="17914">MASSRLAMLCCVLVFAVARAVADAFVLPPSPPSPLVSTPHRQANKVERPEPPSESGAILMAVLAGLMVGIAAPASWAITGPGGTRPDLQMVPPGSEDVLAAAKPRHIDDVIRSRMEAVYFPQVAEELKTERAKLEAAPAKQERLKQTMQQLREYSQSAVFNTSEVPM</sequence>
<gene>
    <name evidence="4" type="ORF">SNAT2548_LOCUS20457</name>
</gene>
<evidence type="ECO:0000256" key="1">
    <source>
        <dbReference type="SAM" id="MobiDB-lite"/>
    </source>
</evidence>
<keyword evidence="5" id="KW-1185">Reference proteome</keyword>
<name>A0A812PSV6_9DINO</name>
<feature type="chain" id="PRO_5032693739" description="Transmembrane protein" evidence="3">
    <location>
        <begin position="25"/>
        <end position="167"/>
    </location>
</feature>
<feature type="transmembrane region" description="Helical" evidence="2">
    <location>
        <begin position="57"/>
        <end position="78"/>
    </location>
</feature>
<keyword evidence="2" id="KW-0812">Transmembrane</keyword>
<dbReference type="OrthoDB" id="432387at2759"/>